<organism evidence="2 3">
    <name type="scientific">Spirosoma liriopis</name>
    <dbReference type="NCBI Taxonomy" id="2937440"/>
    <lineage>
        <taxon>Bacteria</taxon>
        <taxon>Pseudomonadati</taxon>
        <taxon>Bacteroidota</taxon>
        <taxon>Cytophagia</taxon>
        <taxon>Cytophagales</taxon>
        <taxon>Cytophagaceae</taxon>
        <taxon>Spirosoma</taxon>
    </lineage>
</organism>
<dbReference type="Proteomes" id="UP001202180">
    <property type="component" value="Unassembled WGS sequence"/>
</dbReference>
<accession>A0ABT0HDM7</accession>
<evidence type="ECO:0008006" key="4">
    <source>
        <dbReference type="Google" id="ProtNLM"/>
    </source>
</evidence>
<feature type="chain" id="PRO_5046978571" description="Outer membrane beta-barrel protein" evidence="1">
    <location>
        <begin position="19"/>
        <end position="230"/>
    </location>
</feature>
<evidence type="ECO:0000313" key="3">
    <source>
        <dbReference type="Proteomes" id="UP001202180"/>
    </source>
</evidence>
<protein>
    <recommendedName>
        <fullName evidence="4">Outer membrane beta-barrel protein</fullName>
    </recommendedName>
</protein>
<evidence type="ECO:0000313" key="2">
    <source>
        <dbReference type="EMBL" id="MCK8490266.1"/>
    </source>
</evidence>
<comment type="caution">
    <text evidence="2">The sequence shown here is derived from an EMBL/GenBank/DDBJ whole genome shotgun (WGS) entry which is preliminary data.</text>
</comment>
<reference evidence="2 3" key="1">
    <citation type="submission" date="2022-04" db="EMBL/GenBank/DDBJ databases">
        <title>Spirosoma sp. strain RP8 genome sequencing and assembly.</title>
        <authorList>
            <person name="Jung Y."/>
        </authorList>
    </citation>
    <scope>NUCLEOTIDE SEQUENCE [LARGE SCALE GENOMIC DNA]</scope>
    <source>
        <strain evidence="2 3">RP8</strain>
    </source>
</reference>
<sequence length="230" mass="25411">MRLLTASLLALLPFTGYTQTNSMSLPVYRPGVAVSVHGGTAGFGVGLSKSIVRQVAVRAGVNRFTYNGTLKSGKDTDELQLGFDYTINLSSVNLLADYYPFKRAGFRITAGAYYNLNEITFFGKPTKDVRFNDVVFTIDQVGTVDGKANFNRIAPYAGIGWGHPFLRNRLKFMADLGVFYQQSPQLAFNTTGMLEPSSDQGPIIENNLKPLKYYPIVSIGFSYNLIPTRF</sequence>
<proteinExistence type="predicted"/>
<dbReference type="RefSeq" id="WP_248475142.1">
    <property type="nucleotide sequence ID" value="NZ_JALPRF010000001.1"/>
</dbReference>
<keyword evidence="3" id="KW-1185">Reference proteome</keyword>
<dbReference type="EMBL" id="JALPRF010000001">
    <property type="protein sequence ID" value="MCK8490266.1"/>
    <property type="molecule type" value="Genomic_DNA"/>
</dbReference>
<keyword evidence="1" id="KW-0732">Signal</keyword>
<feature type="signal peptide" evidence="1">
    <location>
        <begin position="1"/>
        <end position="18"/>
    </location>
</feature>
<gene>
    <name evidence="2" type="ORF">M0L20_00300</name>
</gene>
<evidence type="ECO:0000256" key="1">
    <source>
        <dbReference type="SAM" id="SignalP"/>
    </source>
</evidence>
<name>A0ABT0HDM7_9BACT</name>
<dbReference type="Gene3D" id="2.40.160.170">
    <property type="match status" value="1"/>
</dbReference>